<proteinExistence type="inferred from homology"/>
<name>A0AAJ7TM21_PETMA</name>
<dbReference type="KEGG" id="pmrn:116947427"/>
<dbReference type="InterPro" id="IPR008253">
    <property type="entry name" value="Marvel"/>
</dbReference>
<feature type="transmembrane region" description="Helical" evidence="9">
    <location>
        <begin position="190"/>
        <end position="212"/>
    </location>
</feature>
<dbReference type="PANTHER" id="PTHR10306">
    <property type="entry name" value="SYNAPTOPHYSIN"/>
    <property type="match status" value="1"/>
</dbReference>
<organism evidence="11 12">
    <name type="scientific">Petromyzon marinus</name>
    <name type="common">Sea lamprey</name>
    <dbReference type="NCBI Taxonomy" id="7757"/>
    <lineage>
        <taxon>Eukaryota</taxon>
        <taxon>Metazoa</taxon>
        <taxon>Chordata</taxon>
        <taxon>Craniata</taxon>
        <taxon>Vertebrata</taxon>
        <taxon>Cyclostomata</taxon>
        <taxon>Hyperoartia</taxon>
        <taxon>Petromyzontiformes</taxon>
        <taxon>Petromyzontidae</taxon>
        <taxon>Petromyzon</taxon>
    </lineage>
</organism>
<evidence type="ECO:0000313" key="11">
    <source>
        <dbReference type="Proteomes" id="UP001318040"/>
    </source>
</evidence>
<evidence type="ECO:0000256" key="8">
    <source>
        <dbReference type="SAM" id="MobiDB-lite"/>
    </source>
</evidence>
<dbReference type="RefSeq" id="XP_032819017.1">
    <property type="nucleotide sequence ID" value="XM_032963126.1"/>
</dbReference>
<keyword evidence="5 7" id="KW-0472">Membrane</keyword>
<dbReference type="Pfam" id="PF01284">
    <property type="entry name" value="MARVEL"/>
    <property type="match status" value="1"/>
</dbReference>
<evidence type="ECO:0000313" key="12">
    <source>
        <dbReference type="RefSeq" id="XP_032819017.1"/>
    </source>
</evidence>
<evidence type="ECO:0000256" key="4">
    <source>
        <dbReference type="ARBA" id="ARBA00022989"/>
    </source>
</evidence>
<dbReference type="GeneID" id="116947427"/>
<feature type="transmembrane region" description="Helical" evidence="9">
    <location>
        <begin position="23"/>
        <end position="42"/>
    </location>
</feature>
<dbReference type="PROSITE" id="PS51225">
    <property type="entry name" value="MARVEL"/>
    <property type="match status" value="1"/>
</dbReference>
<keyword evidence="3 7" id="KW-0812">Transmembrane</keyword>
<evidence type="ECO:0000256" key="3">
    <source>
        <dbReference type="ARBA" id="ARBA00022692"/>
    </source>
</evidence>
<evidence type="ECO:0000256" key="7">
    <source>
        <dbReference type="PROSITE-ProRule" id="PRU00581"/>
    </source>
</evidence>
<comment type="similarity">
    <text evidence="2">Belongs to the synaptophysin/synaptobrevin family.</text>
</comment>
<evidence type="ECO:0000256" key="5">
    <source>
        <dbReference type="ARBA" id="ARBA00023136"/>
    </source>
</evidence>
<reference evidence="12" key="1">
    <citation type="submission" date="2025-08" db="UniProtKB">
        <authorList>
            <consortium name="RefSeq"/>
        </authorList>
    </citation>
    <scope>IDENTIFICATION</scope>
    <source>
        <tissue evidence="12">Sperm</tissue>
    </source>
</reference>
<accession>A0AAJ7TM21</accession>
<sequence>MDAAQSASSFFGVVREPLGFIKLLEWIFSIFAFATCGGYSGYFEILVNCKNNSTNQTRIDFSYPFRLNQVTFLVPNCTANPKDVGNLYGDFSSSAEFFVTIAVFAFLYSLFALVVYTFYQPKYQQYRGPLIDFVITALFAFMWLVSSSAWAKGLADVKISTMPDTVYKLISICQEQKICTSGATAIMSSLNVSVVFGFLNLILWSGNVWFAYKETAWHGNPEPSSTVTNPPKGPATGPATYGQ</sequence>
<dbReference type="AlphaFoldDB" id="A0AAJ7TM21"/>
<keyword evidence="11" id="KW-1185">Reference proteome</keyword>
<feature type="region of interest" description="Disordered" evidence="8">
    <location>
        <begin position="221"/>
        <end position="243"/>
    </location>
</feature>
<dbReference type="InterPro" id="IPR001285">
    <property type="entry name" value="Synaptophysin/porin"/>
</dbReference>
<protein>
    <submittedName>
        <fullName evidence="12">Synaptophysin-like</fullName>
    </submittedName>
</protein>
<evidence type="ECO:0000259" key="10">
    <source>
        <dbReference type="PROSITE" id="PS51225"/>
    </source>
</evidence>
<feature type="transmembrane region" description="Helical" evidence="9">
    <location>
        <begin position="97"/>
        <end position="118"/>
    </location>
</feature>
<keyword evidence="6" id="KW-0325">Glycoprotein</keyword>
<comment type="subcellular location">
    <subcellularLocation>
        <location evidence="1">Membrane</location>
        <topology evidence="1">Multi-pass membrane protein</topology>
    </subcellularLocation>
</comment>
<dbReference type="GO" id="GO:0030672">
    <property type="term" value="C:synaptic vesicle membrane"/>
    <property type="evidence" value="ECO:0007669"/>
    <property type="project" value="TreeGrafter"/>
</dbReference>
<feature type="domain" description="MARVEL" evidence="10">
    <location>
        <begin position="13"/>
        <end position="216"/>
    </location>
</feature>
<dbReference type="PANTHER" id="PTHR10306:SF17">
    <property type="entry name" value="MARVEL DOMAIN-CONTAINING PROTEIN"/>
    <property type="match status" value="1"/>
</dbReference>
<keyword evidence="4 9" id="KW-1133">Transmembrane helix</keyword>
<gene>
    <name evidence="12" type="primary">LOC116947427</name>
</gene>
<evidence type="ECO:0000256" key="2">
    <source>
        <dbReference type="ARBA" id="ARBA00006476"/>
    </source>
</evidence>
<dbReference type="PRINTS" id="PR00220">
    <property type="entry name" value="SYNAPTOPHYSN"/>
</dbReference>
<feature type="transmembrane region" description="Helical" evidence="9">
    <location>
        <begin position="130"/>
        <end position="151"/>
    </location>
</feature>
<dbReference type="Proteomes" id="UP001318040">
    <property type="component" value="Chromosome 30"/>
</dbReference>
<evidence type="ECO:0000256" key="6">
    <source>
        <dbReference type="ARBA" id="ARBA00023180"/>
    </source>
</evidence>
<evidence type="ECO:0000256" key="1">
    <source>
        <dbReference type="ARBA" id="ARBA00004141"/>
    </source>
</evidence>
<evidence type="ECO:0000256" key="9">
    <source>
        <dbReference type="SAM" id="Phobius"/>
    </source>
</evidence>